<evidence type="ECO:0000313" key="3">
    <source>
        <dbReference type="EMBL" id="SDG55367.1"/>
    </source>
</evidence>
<evidence type="ECO:0000256" key="1">
    <source>
        <dbReference type="SAM" id="MobiDB-lite"/>
    </source>
</evidence>
<evidence type="ECO:0000313" key="4">
    <source>
        <dbReference type="Proteomes" id="UP000217076"/>
    </source>
</evidence>
<dbReference type="Pfam" id="PF01471">
    <property type="entry name" value="PG_binding_1"/>
    <property type="match status" value="1"/>
</dbReference>
<dbReference type="STRING" id="83401.SAMN05421742_101557"/>
<dbReference type="RefSeq" id="WP_176787555.1">
    <property type="nucleotide sequence ID" value="NZ_FNCV01000001.1"/>
</dbReference>
<dbReference type="InterPro" id="IPR036365">
    <property type="entry name" value="PGBD-like_sf"/>
</dbReference>
<dbReference type="EMBL" id="FNCV01000001">
    <property type="protein sequence ID" value="SDG55367.1"/>
    <property type="molecule type" value="Genomic_DNA"/>
</dbReference>
<name>A0A1G7V6L9_9PROT</name>
<feature type="compositionally biased region" description="Basic and acidic residues" evidence="1">
    <location>
        <begin position="346"/>
        <end position="355"/>
    </location>
</feature>
<protein>
    <submittedName>
        <fullName evidence="3">Putative peptidoglycan binding domain-containing protein</fullName>
    </submittedName>
</protein>
<gene>
    <name evidence="3" type="ORF">SAMN05421742_101557</name>
</gene>
<feature type="region of interest" description="Disordered" evidence="1">
    <location>
        <begin position="286"/>
        <end position="355"/>
    </location>
</feature>
<organism evidence="3 4">
    <name type="scientific">Roseospirillum parvum</name>
    <dbReference type="NCBI Taxonomy" id="83401"/>
    <lineage>
        <taxon>Bacteria</taxon>
        <taxon>Pseudomonadati</taxon>
        <taxon>Pseudomonadota</taxon>
        <taxon>Alphaproteobacteria</taxon>
        <taxon>Rhodospirillales</taxon>
        <taxon>Rhodospirillaceae</taxon>
        <taxon>Roseospirillum</taxon>
    </lineage>
</organism>
<dbReference type="AlphaFoldDB" id="A0A1G7V6L9"/>
<feature type="compositionally biased region" description="Polar residues" evidence="1">
    <location>
        <begin position="292"/>
        <end position="303"/>
    </location>
</feature>
<sequence length="580" mass="64440">MYPTSLRPPTKRRPLNLLAPGKSDWFELDAPVGATPASQRNQRQDTLKLEVGLANTGHLDFSRTKGPTSYWGQKEDKALRAFQQDNGLKVDGLANPGGPTVKTLENKIGPRLAPFSPPTPDDVDRHHTALTEPGHGHLVTEPPALDLEGLERILLPLPAEQAAANQRTVEALLGTVDDGDLPDWAAKGIADDPDSVPVWQDMFLRLNRHDPRRANLTAWALLDRLDRDLAVKLLGGPPPEKTPLGVLRHEAEPAQPLTLLRPDFDPGMVIQAPSTAAQMPEPRFLGRLMEGNPQNASGLSNDATQDRESQGSPKAENNRATPDTAENDWRDPERRRRARHGRKRHTSQEEKQQDTLDTLRKLKEMGEQHGLDVSSRLLDHYMNGDGSSVELDGDWVRQHPPVEEGIEKSLGHFRDWLGAKEGSRAEADSHYGQINDWIAQSEPGDTFTITGMKWEGGFQSGWGQITTDQHNAIGDGKVVGLGDLELKRQENRITVSGTVTQRYEDDYDFKKKGLLGEWFPQGVAVGDFHLSRGHIVALENAERVKVFEVTSTPWRYRVTGTLTVKDGEVAESRIRFEPQD</sequence>
<feature type="compositionally biased region" description="Basic residues" evidence="1">
    <location>
        <begin position="335"/>
        <end position="345"/>
    </location>
</feature>
<dbReference type="SUPFAM" id="SSF47090">
    <property type="entry name" value="PGBD-like"/>
    <property type="match status" value="1"/>
</dbReference>
<proteinExistence type="predicted"/>
<feature type="domain" description="Peptidoglycan binding-like" evidence="2">
    <location>
        <begin position="48"/>
        <end position="96"/>
    </location>
</feature>
<evidence type="ECO:0000259" key="2">
    <source>
        <dbReference type="Pfam" id="PF01471"/>
    </source>
</evidence>
<reference evidence="4" key="1">
    <citation type="submission" date="2016-10" db="EMBL/GenBank/DDBJ databases">
        <authorList>
            <person name="Varghese N."/>
            <person name="Submissions S."/>
        </authorList>
    </citation>
    <scope>NUCLEOTIDE SEQUENCE [LARGE SCALE GENOMIC DNA]</scope>
    <source>
        <strain evidence="4">930I</strain>
    </source>
</reference>
<keyword evidence="4" id="KW-1185">Reference proteome</keyword>
<dbReference type="InterPro" id="IPR002477">
    <property type="entry name" value="Peptidoglycan-bd-like"/>
</dbReference>
<dbReference type="InterPro" id="IPR036366">
    <property type="entry name" value="PGBDSf"/>
</dbReference>
<accession>A0A1G7V6L9</accession>
<dbReference type="Proteomes" id="UP000217076">
    <property type="component" value="Unassembled WGS sequence"/>
</dbReference>
<dbReference type="Gene3D" id="1.10.101.10">
    <property type="entry name" value="PGBD-like superfamily/PGBD"/>
    <property type="match status" value="1"/>
</dbReference>